<evidence type="ECO:0000313" key="5">
    <source>
        <dbReference type="Proteomes" id="UP000769766"/>
    </source>
</evidence>
<protein>
    <submittedName>
        <fullName evidence="4">Phage holin family protein</fullName>
    </submittedName>
</protein>
<dbReference type="Proteomes" id="UP000769766">
    <property type="component" value="Unassembled WGS sequence"/>
</dbReference>
<dbReference type="Pfam" id="PF07332">
    <property type="entry name" value="Phage_holin_3_6"/>
    <property type="match status" value="1"/>
</dbReference>
<keyword evidence="1" id="KW-0175">Coiled coil</keyword>
<name>A0A932CNT3_UNCTE</name>
<accession>A0A932CNT3</accession>
<evidence type="ECO:0000256" key="3">
    <source>
        <dbReference type="SAM" id="Phobius"/>
    </source>
</evidence>
<keyword evidence="3" id="KW-0812">Transmembrane</keyword>
<dbReference type="InterPro" id="IPR009937">
    <property type="entry name" value="Phage_holin_3_6"/>
</dbReference>
<keyword evidence="3" id="KW-1133">Transmembrane helix</keyword>
<feature type="coiled-coil region" evidence="1">
    <location>
        <begin position="129"/>
        <end position="156"/>
    </location>
</feature>
<proteinExistence type="predicted"/>
<sequence>MRNERDSLTLAQLFERLRDDIQQLFKVRISLVWVELQEKLSQIIKQLALAFLILVFIPLGFLFLNVGLILFFYYHLQWSLPLVVLAFGGINFLLGGAVALWAFLRPKPHAPLPEQREEEMAPASPIPGGEDLEQVRKELEVSVEKEEQEIAQTLSEMTERVKGVVSWKKWVKDYPVEIVSGAIVVGLLIGYRPRPSLVPAIAPAIRGAIKGTLKSSLRTFIVNGAVKKLKGYFEEKQGKRMAQIPQAAGWTPNGSFKEEEGVSRGRISR</sequence>
<evidence type="ECO:0000256" key="2">
    <source>
        <dbReference type="SAM" id="MobiDB-lite"/>
    </source>
</evidence>
<gene>
    <name evidence="4" type="ORF">HYY20_04230</name>
</gene>
<evidence type="ECO:0000256" key="1">
    <source>
        <dbReference type="SAM" id="Coils"/>
    </source>
</evidence>
<feature type="transmembrane region" description="Helical" evidence="3">
    <location>
        <begin position="47"/>
        <end position="74"/>
    </location>
</feature>
<feature type="region of interest" description="Disordered" evidence="2">
    <location>
        <begin position="248"/>
        <end position="269"/>
    </location>
</feature>
<dbReference type="AlphaFoldDB" id="A0A932CNT3"/>
<comment type="caution">
    <text evidence="4">The sequence shown here is derived from an EMBL/GenBank/DDBJ whole genome shotgun (WGS) entry which is preliminary data.</text>
</comment>
<evidence type="ECO:0000313" key="4">
    <source>
        <dbReference type="EMBL" id="MBI2876067.1"/>
    </source>
</evidence>
<feature type="transmembrane region" description="Helical" evidence="3">
    <location>
        <begin position="80"/>
        <end position="104"/>
    </location>
</feature>
<organism evidence="4 5">
    <name type="scientific">Tectimicrobiota bacterium</name>
    <dbReference type="NCBI Taxonomy" id="2528274"/>
    <lineage>
        <taxon>Bacteria</taxon>
        <taxon>Pseudomonadati</taxon>
        <taxon>Nitrospinota/Tectimicrobiota group</taxon>
        <taxon>Candidatus Tectimicrobiota</taxon>
    </lineage>
</organism>
<dbReference type="EMBL" id="JACPRF010000130">
    <property type="protein sequence ID" value="MBI2876067.1"/>
    <property type="molecule type" value="Genomic_DNA"/>
</dbReference>
<keyword evidence="3" id="KW-0472">Membrane</keyword>
<reference evidence="4" key="1">
    <citation type="submission" date="2020-07" db="EMBL/GenBank/DDBJ databases">
        <title>Huge and variable diversity of episymbiotic CPR bacteria and DPANN archaea in groundwater ecosystems.</title>
        <authorList>
            <person name="He C.Y."/>
            <person name="Keren R."/>
            <person name="Whittaker M."/>
            <person name="Farag I.F."/>
            <person name="Doudna J."/>
            <person name="Cate J.H.D."/>
            <person name="Banfield J.F."/>
        </authorList>
    </citation>
    <scope>NUCLEOTIDE SEQUENCE</scope>
    <source>
        <strain evidence="4">NC_groundwater_672_Ag_B-0.1um_62_36</strain>
    </source>
</reference>